<feature type="region of interest" description="Disordered" evidence="1">
    <location>
        <begin position="20"/>
        <end position="39"/>
    </location>
</feature>
<keyword evidence="3" id="KW-1185">Reference proteome</keyword>
<feature type="compositionally biased region" description="Polar residues" evidence="1">
    <location>
        <begin position="114"/>
        <end position="126"/>
    </location>
</feature>
<proteinExistence type="predicted"/>
<protein>
    <submittedName>
        <fullName evidence="2">Uncharacterized protein</fullName>
    </submittedName>
</protein>
<dbReference type="EMBL" id="CAJZBQ010000024">
    <property type="protein sequence ID" value="CAG9320187.1"/>
    <property type="molecule type" value="Genomic_DNA"/>
</dbReference>
<dbReference type="AlphaFoldDB" id="A0AAU9JHB9"/>
<name>A0AAU9JHB9_9CILI</name>
<feature type="region of interest" description="Disordered" evidence="1">
    <location>
        <begin position="98"/>
        <end position="126"/>
    </location>
</feature>
<reference evidence="2" key="1">
    <citation type="submission" date="2021-09" db="EMBL/GenBank/DDBJ databases">
        <authorList>
            <consortium name="AG Swart"/>
            <person name="Singh M."/>
            <person name="Singh A."/>
            <person name="Seah K."/>
            <person name="Emmerich C."/>
        </authorList>
    </citation>
    <scope>NUCLEOTIDE SEQUENCE</scope>
    <source>
        <strain evidence="2">ATCC30299</strain>
    </source>
</reference>
<evidence type="ECO:0000256" key="1">
    <source>
        <dbReference type="SAM" id="MobiDB-lite"/>
    </source>
</evidence>
<gene>
    <name evidence="2" type="ORF">BSTOLATCC_MIC25498</name>
</gene>
<evidence type="ECO:0000313" key="3">
    <source>
        <dbReference type="Proteomes" id="UP001162131"/>
    </source>
</evidence>
<organism evidence="2 3">
    <name type="scientific">Blepharisma stoltei</name>
    <dbReference type="NCBI Taxonomy" id="1481888"/>
    <lineage>
        <taxon>Eukaryota</taxon>
        <taxon>Sar</taxon>
        <taxon>Alveolata</taxon>
        <taxon>Ciliophora</taxon>
        <taxon>Postciliodesmatophora</taxon>
        <taxon>Heterotrichea</taxon>
        <taxon>Heterotrichida</taxon>
        <taxon>Blepharismidae</taxon>
        <taxon>Blepharisma</taxon>
    </lineage>
</organism>
<sequence>MDEIDYYDEEIRMLEEELEDELNEEYWSDEDEEEADEGDAEELLIEEIRFWAAKQKGEVLDNWEPILAAHSARSIEIEIGVARSGVAKEATEEALMEELNQKPTQKPIQKLAQKPTQKSTQKPNKK</sequence>
<evidence type="ECO:0000313" key="2">
    <source>
        <dbReference type="EMBL" id="CAG9320187.1"/>
    </source>
</evidence>
<dbReference type="Proteomes" id="UP001162131">
    <property type="component" value="Unassembled WGS sequence"/>
</dbReference>
<accession>A0AAU9JHB9</accession>
<comment type="caution">
    <text evidence="2">The sequence shown here is derived from an EMBL/GenBank/DDBJ whole genome shotgun (WGS) entry which is preliminary data.</text>
</comment>